<dbReference type="RefSeq" id="WP_131015010.1">
    <property type="nucleotide sequence ID" value="NZ_SIRE01000013.1"/>
</dbReference>
<evidence type="ECO:0000313" key="4">
    <source>
        <dbReference type="Proteomes" id="UP000293142"/>
    </source>
</evidence>
<dbReference type="InterPro" id="IPR050640">
    <property type="entry name" value="Bact_2-comp_sensor_kinase"/>
</dbReference>
<dbReference type="GO" id="GO:0016020">
    <property type="term" value="C:membrane"/>
    <property type="evidence" value="ECO:0007669"/>
    <property type="project" value="InterPro"/>
</dbReference>
<dbReference type="EMBL" id="SIRE01000013">
    <property type="protein sequence ID" value="TBL76536.1"/>
    <property type="molecule type" value="Genomic_DNA"/>
</dbReference>
<protein>
    <submittedName>
        <fullName evidence="3">Sensor histidine kinase</fullName>
    </submittedName>
</protein>
<evidence type="ECO:0000313" key="3">
    <source>
        <dbReference type="EMBL" id="TBL76536.1"/>
    </source>
</evidence>
<dbReference type="InterPro" id="IPR010559">
    <property type="entry name" value="Sig_transdc_His_kin_internal"/>
</dbReference>
<reference evidence="3 4" key="1">
    <citation type="submission" date="2019-02" db="EMBL/GenBank/DDBJ databases">
        <title>Paenibacillus sp. nov., isolated from surface-sterilized tissue of Thalictrum simplex L.</title>
        <authorList>
            <person name="Tuo L."/>
        </authorList>
    </citation>
    <scope>NUCLEOTIDE SEQUENCE [LARGE SCALE GENOMIC DNA]</scope>
    <source>
        <strain evidence="3 4">N2SHLJ1</strain>
    </source>
</reference>
<dbReference type="PANTHER" id="PTHR34220:SF7">
    <property type="entry name" value="SENSOR HISTIDINE KINASE YPDA"/>
    <property type="match status" value="1"/>
</dbReference>
<accession>A0A4Q9DQF7</accession>
<dbReference type="Gene3D" id="6.10.340.10">
    <property type="match status" value="1"/>
</dbReference>
<dbReference type="AlphaFoldDB" id="A0A4Q9DQF7"/>
<evidence type="ECO:0000259" key="2">
    <source>
        <dbReference type="Pfam" id="PF06580"/>
    </source>
</evidence>
<organism evidence="3 4">
    <name type="scientific">Paenibacillus thalictri</name>
    <dbReference type="NCBI Taxonomy" id="2527873"/>
    <lineage>
        <taxon>Bacteria</taxon>
        <taxon>Bacillati</taxon>
        <taxon>Bacillota</taxon>
        <taxon>Bacilli</taxon>
        <taxon>Bacillales</taxon>
        <taxon>Paenibacillaceae</taxon>
        <taxon>Paenibacillus</taxon>
    </lineage>
</organism>
<dbReference type="PANTHER" id="PTHR34220">
    <property type="entry name" value="SENSOR HISTIDINE KINASE YPDA"/>
    <property type="match status" value="1"/>
</dbReference>
<comment type="caution">
    <text evidence="3">The sequence shown here is derived from an EMBL/GenBank/DDBJ whole genome shotgun (WGS) entry which is preliminary data.</text>
</comment>
<feature type="transmembrane region" description="Helical" evidence="1">
    <location>
        <begin position="282"/>
        <end position="304"/>
    </location>
</feature>
<dbReference type="Pfam" id="PF06580">
    <property type="entry name" value="His_kinase"/>
    <property type="match status" value="1"/>
</dbReference>
<dbReference type="SUPFAM" id="SSF55874">
    <property type="entry name" value="ATPase domain of HSP90 chaperone/DNA topoisomerase II/histidine kinase"/>
    <property type="match status" value="1"/>
</dbReference>
<dbReference type="Gene3D" id="3.30.565.10">
    <property type="entry name" value="Histidine kinase-like ATPase, C-terminal domain"/>
    <property type="match status" value="1"/>
</dbReference>
<keyword evidence="4" id="KW-1185">Reference proteome</keyword>
<proteinExistence type="predicted"/>
<feature type="transmembrane region" description="Helical" evidence="1">
    <location>
        <begin position="12"/>
        <end position="33"/>
    </location>
</feature>
<feature type="domain" description="Signal transduction histidine kinase internal region" evidence="2">
    <location>
        <begin position="370"/>
        <end position="449"/>
    </location>
</feature>
<dbReference type="OrthoDB" id="2499756at2"/>
<dbReference type="InterPro" id="IPR036890">
    <property type="entry name" value="HATPase_C_sf"/>
</dbReference>
<keyword evidence="3" id="KW-0808">Transferase</keyword>
<dbReference type="Proteomes" id="UP000293142">
    <property type="component" value="Unassembled WGS sequence"/>
</dbReference>
<keyword evidence="3" id="KW-0418">Kinase</keyword>
<evidence type="ECO:0000256" key="1">
    <source>
        <dbReference type="SAM" id="Phobius"/>
    </source>
</evidence>
<name>A0A4Q9DQF7_9BACL</name>
<keyword evidence="1" id="KW-0472">Membrane</keyword>
<keyword evidence="1" id="KW-0812">Transmembrane</keyword>
<sequence>MNPFKKYRIDYLLFGSFAGTIAILLILVTWISYSSSTKELINTTSFYQQQLLNEFSKKISAQLLIIEQKALIASRDDKVLDYISDQSGSAEQLSQKYVNVQYNMAQIKYSTPIIQSVHLYVDNPVEQDPKATVYFIPKEDLFKESWYTQIENANTDSMWIGEHQIRGMGGEIPVISYMLKITDQPKNTEAFLLINVRTALIKDYMGANRFLVNADGYPLTVTGDTALLSKAVPYIQQMKGEAGFFQKLEQDGLIVWSKFFYTDIYLIEVTPWQLITKGSVDMALTLLIVGAAALIFALFVTLALSRNFTKPIYLLLKIMNSFSLNFNTKALPYDYENEFGLLFRGYRLQVERIESLYKSLEIQYEQRREAEIQTLQALINPHFLYNTLDQVNWIAIEEGQLKMSKILSLMGKMFRIVLSKGEGMITIRDELTHIQCYLDIQRIRWENRLTYEIAIDPELYPLYIPKLTLQPFVENAVIHGFHERPSGHLTISLLREQDDVLIHIKDDGIGLHAGWNEADRNSMGGYGIRNVKERLDAYFGQPYGIQMNNRSAGGTHVLVQLPALYEKTLIKRGEHFVEDSHY</sequence>
<keyword evidence="1" id="KW-1133">Transmembrane helix</keyword>
<gene>
    <name evidence="3" type="ORF">EYB31_19085</name>
</gene>
<dbReference type="GO" id="GO:0000155">
    <property type="term" value="F:phosphorelay sensor kinase activity"/>
    <property type="evidence" value="ECO:0007669"/>
    <property type="project" value="InterPro"/>
</dbReference>